<evidence type="ECO:0000256" key="5">
    <source>
        <dbReference type="ARBA" id="ARBA00022989"/>
    </source>
</evidence>
<proteinExistence type="inferred from homology"/>
<dbReference type="RefSeq" id="WP_223926630.1">
    <property type="nucleotide sequence ID" value="NZ_BPTU01000002.1"/>
</dbReference>
<comment type="subcellular location">
    <subcellularLocation>
        <location evidence="1">Cell membrane</location>
        <topology evidence="1">Multi-pass membrane protein</topology>
    </subcellularLocation>
</comment>
<name>A0A9R1CC97_9BACT</name>
<evidence type="ECO:0000256" key="4">
    <source>
        <dbReference type="ARBA" id="ARBA00022692"/>
    </source>
</evidence>
<evidence type="ECO:0000313" key="8">
    <source>
        <dbReference type="EMBL" id="GJG60102.1"/>
    </source>
</evidence>
<evidence type="ECO:0000313" key="9">
    <source>
        <dbReference type="Proteomes" id="UP000825483"/>
    </source>
</evidence>
<keyword evidence="4 7" id="KW-0812">Transmembrane</keyword>
<comment type="similarity">
    <text evidence="2">Belongs to the chromate ion transporter (CHR) (TC 2.A.51) family.</text>
</comment>
<dbReference type="InterPro" id="IPR003370">
    <property type="entry name" value="Chromate_transpt"/>
</dbReference>
<dbReference type="AlphaFoldDB" id="A0A9R1CC97"/>
<keyword evidence="5 7" id="KW-1133">Transmembrane helix</keyword>
<dbReference type="EMBL" id="BPUB01000002">
    <property type="protein sequence ID" value="GJG60102.1"/>
    <property type="molecule type" value="Genomic_DNA"/>
</dbReference>
<feature type="transmembrane region" description="Helical" evidence="7">
    <location>
        <begin position="72"/>
        <end position="97"/>
    </location>
</feature>
<dbReference type="GO" id="GO:0005886">
    <property type="term" value="C:plasma membrane"/>
    <property type="evidence" value="ECO:0007669"/>
    <property type="project" value="UniProtKB-SubCell"/>
</dbReference>
<keyword evidence="9" id="KW-1185">Reference proteome</keyword>
<organism evidence="8 9">
    <name type="scientific">Prevotella lacticifex</name>
    <dbReference type="NCBI Taxonomy" id="2854755"/>
    <lineage>
        <taxon>Bacteria</taxon>
        <taxon>Pseudomonadati</taxon>
        <taxon>Bacteroidota</taxon>
        <taxon>Bacteroidia</taxon>
        <taxon>Bacteroidales</taxon>
        <taxon>Prevotellaceae</taxon>
        <taxon>Prevotella</taxon>
    </lineage>
</organism>
<keyword evidence="3" id="KW-1003">Cell membrane</keyword>
<reference evidence="8" key="1">
    <citation type="journal article" date="2022" name="Int. J. Syst. Evol. Microbiol.">
        <title>Prevotella lacticifex sp. nov., isolated from the rumen of cows.</title>
        <authorList>
            <person name="Shinkai T."/>
            <person name="Ikeyama N."/>
            <person name="Kumagai M."/>
            <person name="Ohmori H."/>
            <person name="Sakamoto M."/>
            <person name="Ohkuma M."/>
            <person name="Mitsumori M."/>
        </authorList>
    </citation>
    <scope>NUCLEOTIDE SEQUENCE</scope>
    <source>
        <strain evidence="8">R5076</strain>
    </source>
</reference>
<dbReference type="PANTHER" id="PTHR43663">
    <property type="entry name" value="CHROMATE TRANSPORT PROTEIN-RELATED"/>
    <property type="match status" value="1"/>
</dbReference>
<dbReference type="GeneID" id="72465854"/>
<evidence type="ECO:0000256" key="1">
    <source>
        <dbReference type="ARBA" id="ARBA00004651"/>
    </source>
</evidence>
<gene>
    <name evidence="8" type="ORF">PRLR5076_29530</name>
</gene>
<keyword evidence="6 7" id="KW-0472">Membrane</keyword>
<evidence type="ECO:0000256" key="3">
    <source>
        <dbReference type="ARBA" id="ARBA00022475"/>
    </source>
</evidence>
<feature type="transmembrane region" description="Helical" evidence="7">
    <location>
        <begin position="109"/>
        <end position="129"/>
    </location>
</feature>
<evidence type="ECO:0000256" key="7">
    <source>
        <dbReference type="SAM" id="Phobius"/>
    </source>
</evidence>
<dbReference type="Proteomes" id="UP000825483">
    <property type="component" value="Unassembled WGS sequence"/>
</dbReference>
<dbReference type="GO" id="GO:0015109">
    <property type="term" value="F:chromate transmembrane transporter activity"/>
    <property type="evidence" value="ECO:0007669"/>
    <property type="project" value="InterPro"/>
</dbReference>
<feature type="transmembrane region" description="Helical" evidence="7">
    <location>
        <begin position="141"/>
        <end position="170"/>
    </location>
</feature>
<accession>A0A9R1CC97</accession>
<evidence type="ECO:0000256" key="2">
    <source>
        <dbReference type="ARBA" id="ARBA00005262"/>
    </source>
</evidence>
<dbReference type="InterPro" id="IPR052518">
    <property type="entry name" value="CHR_Transporter"/>
</dbReference>
<comment type="caution">
    <text evidence="8">The sequence shown here is derived from an EMBL/GenBank/DDBJ whole genome shotgun (WGS) entry which is preliminary data.</text>
</comment>
<dbReference type="Pfam" id="PF02417">
    <property type="entry name" value="Chromate_transp"/>
    <property type="match status" value="1"/>
</dbReference>
<evidence type="ECO:0000256" key="6">
    <source>
        <dbReference type="ARBA" id="ARBA00023136"/>
    </source>
</evidence>
<sequence>MLLKFFLTCNKIGAFTLGGGYAMIPIMEREYVDKNHWLDREEFMDIMVVAQTTPGIFSIDMASHIGYKLRGVWGGIVGALGIALPSIVAILLIAIFFHNFKDNVLVEKFFRGVRPAVVALIAAPCFKMARTAHITWSTCWIPLVSCLLIAAFSVSPIWIIIVAGLGGYLYGRVRDRKQQQQNK</sequence>
<dbReference type="PANTHER" id="PTHR43663:SF2">
    <property type="entry name" value="CHROMATE TRANSPORT PROTEIN-RELATED"/>
    <property type="match status" value="1"/>
</dbReference>
<protein>
    <submittedName>
        <fullName evidence="8">Chromate transporter</fullName>
    </submittedName>
</protein>